<evidence type="ECO:0000313" key="1">
    <source>
        <dbReference type="EMBL" id="EDP95025.1"/>
    </source>
</evidence>
<dbReference type="STRING" id="391587.KAOT1_01779"/>
<organism evidence="1 2">
    <name type="scientific">Kordia algicida OT-1</name>
    <dbReference type="NCBI Taxonomy" id="391587"/>
    <lineage>
        <taxon>Bacteria</taxon>
        <taxon>Pseudomonadati</taxon>
        <taxon>Bacteroidota</taxon>
        <taxon>Flavobacteriia</taxon>
        <taxon>Flavobacteriales</taxon>
        <taxon>Flavobacteriaceae</taxon>
        <taxon>Kordia</taxon>
    </lineage>
</organism>
<proteinExistence type="predicted"/>
<accession>A9E6F4</accession>
<dbReference type="AlphaFoldDB" id="A9E6F4"/>
<protein>
    <recommendedName>
        <fullName evidence="3">Lipoprotein</fullName>
    </recommendedName>
</protein>
<dbReference type="PROSITE" id="PS51257">
    <property type="entry name" value="PROKAR_LIPOPROTEIN"/>
    <property type="match status" value="1"/>
</dbReference>
<comment type="caution">
    <text evidence="1">The sequence shown here is derived from an EMBL/GenBank/DDBJ whole genome shotgun (WGS) entry which is preliminary data.</text>
</comment>
<evidence type="ECO:0000313" key="2">
    <source>
        <dbReference type="Proteomes" id="UP000002945"/>
    </source>
</evidence>
<sequence length="141" mass="16546">MKKIFKLFLFFLFIFFISCTYEKGNITDEMTSDLISFNYEEIDYNHEENGKIISAGSIIKHKKDSILTIDYYAEEVGCPVFEGGFIMIGDTLTLYYQDINFRLVKYIGLFKLSYTIDIKNLDYKNIEVIRLKAVKKGFSFK</sequence>
<name>A9E6F4_9FLAO</name>
<dbReference type="HOGENOM" id="CLU_1822788_0_0_10"/>
<reference evidence="1 2" key="1">
    <citation type="journal article" date="2011" name="J. Bacteriol.">
        <title>Genome sequence of the algicidal bacterium Kordia algicida OT-1.</title>
        <authorList>
            <person name="Lee H.S."/>
            <person name="Kang S.G."/>
            <person name="Kwon K.K."/>
            <person name="Lee J.H."/>
            <person name="Kim S.J."/>
        </authorList>
    </citation>
    <scope>NUCLEOTIDE SEQUENCE [LARGE SCALE GENOMIC DNA]</scope>
    <source>
        <strain evidence="1 2">OT-1</strain>
    </source>
</reference>
<keyword evidence="2" id="KW-1185">Reference proteome</keyword>
<evidence type="ECO:0008006" key="3">
    <source>
        <dbReference type="Google" id="ProtNLM"/>
    </source>
</evidence>
<dbReference type="Proteomes" id="UP000002945">
    <property type="component" value="Unassembled WGS sequence"/>
</dbReference>
<gene>
    <name evidence="1" type="ORF">KAOT1_01779</name>
</gene>
<dbReference type="EMBL" id="ABIB01000011">
    <property type="protein sequence ID" value="EDP95025.1"/>
    <property type="molecule type" value="Genomic_DNA"/>
</dbReference>
<dbReference type="RefSeq" id="WP_007092931.1">
    <property type="nucleotide sequence ID" value="NZ_CP142125.1"/>
</dbReference>